<name>A0AAV5JAW9_9ROSI</name>
<dbReference type="Proteomes" id="UP001054252">
    <property type="component" value="Unassembled WGS sequence"/>
</dbReference>
<accession>A0AAV5JAW9</accession>
<dbReference type="EMBL" id="BPVZ01000028">
    <property type="protein sequence ID" value="GKV08025.1"/>
    <property type="molecule type" value="Genomic_DNA"/>
</dbReference>
<feature type="region of interest" description="Disordered" evidence="1">
    <location>
        <begin position="1"/>
        <end position="52"/>
    </location>
</feature>
<sequence length="52" mass="5848">MAGGSRQKNAAVERHDGEHHQVSDTHTKTMQQRLRNTCHDVGGIRPDEPAMR</sequence>
<comment type="caution">
    <text evidence="2">The sequence shown here is derived from an EMBL/GenBank/DDBJ whole genome shotgun (WGS) entry which is preliminary data.</text>
</comment>
<proteinExistence type="predicted"/>
<feature type="compositionally biased region" description="Basic and acidic residues" evidence="1">
    <location>
        <begin position="11"/>
        <end position="27"/>
    </location>
</feature>
<protein>
    <submittedName>
        <fullName evidence="2">Uncharacterized protein</fullName>
    </submittedName>
</protein>
<evidence type="ECO:0000313" key="3">
    <source>
        <dbReference type="Proteomes" id="UP001054252"/>
    </source>
</evidence>
<evidence type="ECO:0000256" key="1">
    <source>
        <dbReference type="SAM" id="MobiDB-lite"/>
    </source>
</evidence>
<reference evidence="2 3" key="1">
    <citation type="journal article" date="2021" name="Commun. Biol.">
        <title>The genome of Shorea leprosula (Dipterocarpaceae) highlights the ecological relevance of drought in aseasonal tropical rainforests.</title>
        <authorList>
            <person name="Ng K.K.S."/>
            <person name="Kobayashi M.J."/>
            <person name="Fawcett J.A."/>
            <person name="Hatakeyama M."/>
            <person name="Paape T."/>
            <person name="Ng C.H."/>
            <person name="Ang C.C."/>
            <person name="Tnah L.H."/>
            <person name="Lee C.T."/>
            <person name="Nishiyama T."/>
            <person name="Sese J."/>
            <person name="O'Brien M.J."/>
            <person name="Copetti D."/>
            <person name="Mohd Noor M.I."/>
            <person name="Ong R.C."/>
            <person name="Putra M."/>
            <person name="Sireger I.Z."/>
            <person name="Indrioko S."/>
            <person name="Kosugi Y."/>
            <person name="Izuno A."/>
            <person name="Isagi Y."/>
            <person name="Lee S.L."/>
            <person name="Shimizu K.K."/>
        </authorList>
    </citation>
    <scope>NUCLEOTIDE SEQUENCE [LARGE SCALE GENOMIC DNA]</scope>
    <source>
        <strain evidence="2">214</strain>
    </source>
</reference>
<keyword evidence="3" id="KW-1185">Reference proteome</keyword>
<organism evidence="2 3">
    <name type="scientific">Rubroshorea leprosula</name>
    <dbReference type="NCBI Taxonomy" id="152421"/>
    <lineage>
        <taxon>Eukaryota</taxon>
        <taxon>Viridiplantae</taxon>
        <taxon>Streptophyta</taxon>
        <taxon>Embryophyta</taxon>
        <taxon>Tracheophyta</taxon>
        <taxon>Spermatophyta</taxon>
        <taxon>Magnoliopsida</taxon>
        <taxon>eudicotyledons</taxon>
        <taxon>Gunneridae</taxon>
        <taxon>Pentapetalae</taxon>
        <taxon>rosids</taxon>
        <taxon>malvids</taxon>
        <taxon>Malvales</taxon>
        <taxon>Dipterocarpaceae</taxon>
        <taxon>Rubroshorea</taxon>
    </lineage>
</organism>
<dbReference type="AlphaFoldDB" id="A0AAV5JAW9"/>
<gene>
    <name evidence="2" type="ORF">SLEP1_g19715</name>
</gene>
<evidence type="ECO:0000313" key="2">
    <source>
        <dbReference type="EMBL" id="GKV08025.1"/>
    </source>
</evidence>